<organism evidence="2 3">
    <name type="scientific">Xylanibacter ruminicola</name>
    <name type="common">Prevotella ruminicola</name>
    <dbReference type="NCBI Taxonomy" id="839"/>
    <lineage>
        <taxon>Bacteria</taxon>
        <taxon>Pseudomonadati</taxon>
        <taxon>Bacteroidota</taxon>
        <taxon>Bacteroidia</taxon>
        <taxon>Bacteroidales</taxon>
        <taxon>Prevotellaceae</taxon>
        <taxon>Xylanibacter</taxon>
    </lineage>
</organism>
<dbReference type="AlphaFoldDB" id="A0A9D5S8A1"/>
<proteinExistence type="predicted"/>
<protein>
    <recommendedName>
        <fullName evidence="4">Curli production assembly/transport component CsgG</fullName>
    </recommendedName>
</protein>
<evidence type="ECO:0000256" key="1">
    <source>
        <dbReference type="SAM" id="SignalP"/>
    </source>
</evidence>
<comment type="caution">
    <text evidence="2">The sequence shown here is derived from an EMBL/GenBank/DDBJ whole genome shotgun (WGS) entry which is preliminary data.</text>
</comment>
<feature type="chain" id="PRO_5039271678" description="Curli production assembly/transport component CsgG" evidence="1">
    <location>
        <begin position="20"/>
        <end position="276"/>
    </location>
</feature>
<feature type="signal peptide" evidence="1">
    <location>
        <begin position="1"/>
        <end position="19"/>
    </location>
</feature>
<dbReference type="Proteomes" id="UP000806522">
    <property type="component" value="Unassembled WGS sequence"/>
</dbReference>
<dbReference type="EMBL" id="SUYC01000015">
    <property type="protein sequence ID" value="MBE6271683.1"/>
    <property type="molecule type" value="Genomic_DNA"/>
</dbReference>
<sequence length="276" mass="29693">MKKLFVMAAMLLSVAGAVAQDAKQMVLVEQFVNKSSSKDLVANALQQAIVSGLVGTGRLNVVDAGTMVDLPTVKNDRLVYLGDNGIGWMVEGILNTVSTAKKSMTTSGKTTYYYEGNVNYTLTLINTETGLTTISETYTDSSTGDSETEAVTEAINGAKKRMNRFVQNHFKVEATIKALDEVDGKKGVKTCYISIGSDMGVENGQIFEVFAQIQVAGESVDRKIGEIKVIEVVSGTMSRCSTKSGGPEIKDAFDKQQKLTVRSRAKKTISLPGISF</sequence>
<name>A0A9D5S8A1_XYLRU</name>
<keyword evidence="1" id="KW-0732">Signal</keyword>
<reference evidence="2" key="1">
    <citation type="submission" date="2019-04" db="EMBL/GenBank/DDBJ databases">
        <title>Evolution of Biomass-Degrading Anaerobic Consortia Revealed by Metagenomics.</title>
        <authorList>
            <person name="Peng X."/>
        </authorList>
    </citation>
    <scope>NUCLEOTIDE SEQUENCE</scope>
    <source>
        <strain evidence="2">SIG140</strain>
    </source>
</reference>
<accession>A0A9D5S8A1</accession>
<gene>
    <name evidence="2" type="ORF">E7101_12165</name>
</gene>
<evidence type="ECO:0000313" key="3">
    <source>
        <dbReference type="Proteomes" id="UP000806522"/>
    </source>
</evidence>
<evidence type="ECO:0000313" key="2">
    <source>
        <dbReference type="EMBL" id="MBE6271683.1"/>
    </source>
</evidence>
<evidence type="ECO:0008006" key="4">
    <source>
        <dbReference type="Google" id="ProtNLM"/>
    </source>
</evidence>